<dbReference type="PRINTS" id="PR00080">
    <property type="entry name" value="SDRFAMILY"/>
</dbReference>
<organism evidence="4 5">
    <name type="scientific">Methylosinus sporium</name>
    <dbReference type="NCBI Taxonomy" id="428"/>
    <lineage>
        <taxon>Bacteria</taxon>
        <taxon>Pseudomonadati</taxon>
        <taxon>Pseudomonadota</taxon>
        <taxon>Alphaproteobacteria</taxon>
        <taxon>Hyphomicrobiales</taxon>
        <taxon>Methylocystaceae</taxon>
        <taxon>Methylosinus</taxon>
    </lineage>
</organism>
<dbReference type="Proteomes" id="UP000316781">
    <property type="component" value="Unassembled WGS sequence"/>
</dbReference>
<dbReference type="Gene3D" id="3.40.50.720">
    <property type="entry name" value="NAD(P)-binding Rossmann-like Domain"/>
    <property type="match status" value="1"/>
</dbReference>
<proteinExistence type="inferred from homology"/>
<evidence type="ECO:0000313" key="5">
    <source>
        <dbReference type="Proteomes" id="UP000316781"/>
    </source>
</evidence>
<feature type="domain" description="Ketoreductase" evidence="3">
    <location>
        <begin position="7"/>
        <end position="185"/>
    </location>
</feature>
<accession>A0A549SCR4</accession>
<dbReference type="PANTHER" id="PTHR48107">
    <property type="entry name" value="NADPH-DEPENDENT ALDEHYDE REDUCTASE-LIKE PROTEIN, CHLOROPLASTIC-RELATED"/>
    <property type="match status" value="1"/>
</dbReference>
<dbReference type="SUPFAM" id="SSF51735">
    <property type="entry name" value="NAD(P)-binding Rossmann-fold domains"/>
    <property type="match status" value="1"/>
</dbReference>
<dbReference type="Pfam" id="PF13561">
    <property type="entry name" value="adh_short_C2"/>
    <property type="match status" value="1"/>
</dbReference>
<keyword evidence="2" id="KW-0560">Oxidoreductase</keyword>
<dbReference type="InterPro" id="IPR036291">
    <property type="entry name" value="NAD(P)-bd_dom_sf"/>
</dbReference>
<dbReference type="EMBL" id="VJMF01000124">
    <property type="protein sequence ID" value="TRL22646.1"/>
    <property type="molecule type" value="Genomic_DNA"/>
</dbReference>
<comment type="similarity">
    <text evidence="1">Belongs to the short-chain dehydrogenases/reductases (SDR) family.</text>
</comment>
<evidence type="ECO:0000256" key="1">
    <source>
        <dbReference type="ARBA" id="ARBA00006484"/>
    </source>
</evidence>
<dbReference type="FunFam" id="3.40.50.720:FF:000084">
    <property type="entry name" value="Short-chain dehydrogenase reductase"/>
    <property type="match status" value="1"/>
</dbReference>
<dbReference type="CDD" id="cd05362">
    <property type="entry name" value="THN_reductase-like_SDR_c"/>
    <property type="match status" value="1"/>
</dbReference>
<evidence type="ECO:0000313" key="4">
    <source>
        <dbReference type="EMBL" id="TRL22646.1"/>
    </source>
</evidence>
<dbReference type="RefSeq" id="WP_142864678.1">
    <property type="nucleotide sequence ID" value="NZ_VJMF01000124.1"/>
</dbReference>
<name>A0A549SCR4_METSR</name>
<evidence type="ECO:0000256" key="2">
    <source>
        <dbReference type="ARBA" id="ARBA00023002"/>
    </source>
</evidence>
<dbReference type="PRINTS" id="PR00081">
    <property type="entry name" value="GDHRDH"/>
</dbReference>
<dbReference type="InterPro" id="IPR057326">
    <property type="entry name" value="KR_dom"/>
</dbReference>
<gene>
    <name evidence="4" type="ORF">FM996_21130</name>
</gene>
<dbReference type="SMART" id="SM00822">
    <property type="entry name" value="PKS_KR"/>
    <property type="match status" value="1"/>
</dbReference>
<dbReference type="GO" id="GO:0016614">
    <property type="term" value="F:oxidoreductase activity, acting on CH-OH group of donors"/>
    <property type="evidence" value="ECO:0007669"/>
    <property type="project" value="UniProtKB-ARBA"/>
</dbReference>
<comment type="caution">
    <text evidence="4">The sequence shown here is derived from an EMBL/GenBank/DDBJ whole genome shotgun (WGS) entry which is preliminary data.</text>
</comment>
<evidence type="ECO:0000259" key="3">
    <source>
        <dbReference type="SMART" id="SM00822"/>
    </source>
</evidence>
<dbReference type="InterPro" id="IPR002347">
    <property type="entry name" value="SDR_fam"/>
</dbReference>
<dbReference type="PANTHER" id="PTHR48107:SF7">
    <property type="entry name" value="RE15974P"/>
    <property type="match status" value="1"/>
</dbReference>
<reference evidence="4 5" key="1">
    <citation type="submission" date="2019-07" db="EMBL/GenBank/DDBJ databases">
        <title>Ln-dependent methylotrophs.</title>
        <authorList>
            <person name="Tani A."/>
        </authorList>
    </citation>
    <scope>NUCLEOTIDE SEQUENCE [LARGE SCALE GENOMIC DNA]</scope>
    <source>
        <strain evidence="4 5">SM89A</strain>
    </source>
</reference>
<dbReference type="AlphaFoldDB" id="A0A549SCR4"/>
<sequence>MTDTINKVAIVTGASGGIGAAIAERLARDGFTVVVNYAGNVAPAEALVAKIEANGGRAVAAQADIADPAAVARLFDTAEAAFGGIDVVVNNAGVMQLATIAESDDALFDRQIAINLKGVFNTLREASRRLGNGGRIINISSSVTGLLQPTYGVYAATKAAVEAMTSVLTKELRGRNITVNAIAPGPTATKLFLDGKPQEVIDRLAKLAPLERLGQPEDIAAAVAFLAGPDGAWINGQTLRANGGII</sequence>
<protein>
    <submittedName>
        <fullName evidence="4">SDR family oxidoreductase</fullName>
    </submittedName>
</protein>